<feature type="transmembrane region" description="Helical" evidence="7">
    <location>
        <begin position="98"/>
        <end position="117"/>
    </location>
</feature>
<protein>
    <submittedName>
        <fullName evidence="8">Putative sulfate exporter family transporter</fullName>
    </submittedName>
</protein>
<evidence type="ECO:0000256" key="1">
    <source>
        <dbReference type="ARBA" id="ARBA00004651"/>
    </source>
</evidence>
<proteinExistence type="inferred from homology"/>
<name>A0A538TC47_UNCEI</name>
<evidence type="ECO:0000313" key="8">
    <source>
        <dbReference type="EMBL" id="TMQ61235.1"/>
    </source>
</evidence>
<evidence type="ECO:0000256" key="5">
    <source>
        <dbReference type="ARBA" id="ARBA00022989"/>
    </source>
</evidence>
<keyword evidence="4 7" id="KW-0812">Transmembrane</keyword>
<feature type="transmembrane region" description="Helical" evidence="7">
    <location>
        <begin position="156"/>
        <end position="177"/>
    </location>
</feature>
<dbReference type="Proteomes" id="UP000317366">
    <property type="component" value="Unassembled WGS sequence"/>
</dbReference>
<dbReference type="InterPro" id="IPR018383">
    <property type="entry name" value="UPF0324_pro"/>
</dbReference>
<feature type="transmembrane region" description="Helical" evidence="7">
    <location>
        <begin position="74"/>
        <end position="92"/>
    </location>
</feature>
<feature type="transmembrane region" description="Helical" evidence="7">
    <location>
        <begin position="302"/>
        <end position="323"/>
    </location>
</feature>
<dbReference type="EMBL" id="VBOX01000107">
    <property type="protein sequence ID" value="TMQ61235.1"/>
    <property type="molecule type" value="Genomic_DNA"/>
</dbReference>
<reference evidence="8 9" key="1">
    <citation type="journal article" date="2019" name="Nat. Microbiol.">
        <title>Mediterranean grassland soil C-N compound turnover is dependent on rainfall and depth, and is mediated by genomically divergent microorganisms.</title>
        <authorList>
            <person name="Diamond S."/>
            <person name="Andeer P.F."/>
            <person name="Li Z."/>
            <person name="Crits-Christoph A."/>
            <person name="Burstein D."/>
            <person name="Anantharaman K."/>
            <person name="Lane K.R."/>
            <person name="Thomas B.C."/>
            <person name="Pan C."/>
            <person name="Northen T.R."/>
            <person name="Banfield J.F."/>
        </authorList>
    </citation>
    <scope>NUCLEOTIDE SEQUENCE [LARGE SCALE GENOMIC DNA]</scope>
    <source>
        <strain evidence="8">WS_7</strain>
    </source>
</reference>
<gene>
    <name evidence="8" type="ORF">E6K77_10820</name>
</gene>
<feature type="transmembrane region" description="Helical" evidence="7">
    <location>
        <begin position="329"/>
        <end position="350"/>
    </location>
</feature>
<evidence type="ECO:0000313" key="9">
    <source>
        <dbReference type="Proteomes" id="UP000317366"/>
    </source>
</evidence>
<comment type="subcellular location">
    <subcellularLocation>
        <location evidence="1">Cell membrane</location>
        <topology evidence="1">Multi-pass membrane protein</topology>
    </subcellularLocation>
</comment>
<feature type="transmembrane region" description="Helical" evidence="7">
    <location>
        <begin position="12"/>
        <end position="32"/>
    </location>
</feature>
<evidence type="ECO:0000256" key="3">
    <source>
        <dbReference type="ARBA" id="ARBA00022475"/>
    </source>
</evidence>
<comment type="similarity">
    <text evidence="2">Belongs to the UPF0324 family.</text>
</comment>
<dbReference type="PANTHER" id="PTHR30106:SF1">
    <property type="entry name" value="UPF0324 MEMBRANE PROTEIN FN0533"/>
    <property type="match status" value="1"/>
</dbReference>
<accession>A0A538TC47</accession>
<feature type="transmembrane region" description="Helical" evidence="7">
    <location>
        <begin position="269"/>
        <end position="290"/>
    </location>
</feature>
<comment type="caution">
    <text evidence="8">The sequence shown here is derived from an EMBL/GenBank/DDBJ whole genome shotgun (WGS) entry which is preliminary data.</text>
</comment>
<keyword evidence="6 7" id="KW-0472">Membrane</keyword>
<organism evidence="8 9">
    <name type="scientific">Eiseniibacteriota bacterium</name>
    <dbReference type="NCBI Taxonomy" id="2212470"/>
    <lineage>
        <taxon>Bacteria</taxon>
        <taxon>Candidatus Eiseniibacteriota</taxon>
    </lineage>
</organism>
<evidence type="ECO:0000256" key="7">
    <source>
        <dbReference type="SAM" id="Phobius"/>
    </source>
</evidence>
<dbReference type="Pfam" id="PF03601">
    <property type="entry name" value="Cons_hypoth698"/>
    <property type="match status" value="1"/>
</dbReference>
<evidence type="ECO:0000256" key="6">
    <source>
        <dbReference type="ARBA" id="ARBA00023136"/>
    </source>
</evidence>
<dbReference type="PROSITE" id="PS51257">
    <property type="entry name" value="PROKAR_LIPOPROTEIN"/>
    <property type="match status" value="1"/>
</dbReference>
<keyword evidence="5 7" id="KW-1133">Transmembrane helix</keyword>
<dbReference type="AlphaFoldDB" id="A0A538TC47"/>
<keyword evidence="3" id="KW-1003">Cell membrane</keyword>
<feature type="transmembrane region" description="Helical" evidence="7">
    <location>
        <begin position="129"/>
        <end position="150"/>
    </location>
</feature>
<sequence length="358" mass="36830">MTGARARLLPHAPGLLLAVACAITARLLHGLLPPKPAAVLGEVVVAVLLGLIVGNAIALPRLFAPGIRFSFHSLLRVAIVVLGAQFSFMQVVAIGGKAVVMIVILMTLALTVAHVLGRIAGVPRRLATLIGVGTAVCGNTAITATAPVIRAEDEEVSFAVATNTLFGTAAVFLYPMLGHWIGLSSAAFGTWAGTAVNDTSQVVATGFAYSDMAGRVATAVKLTRNALMGAVILVIGLIYARDATRGPSGGSTRDAFAIWTRVRQSIPGFVLGFLLLALLNTVGAIARTGVLIGRDLSHDLQAVSRFLILVALAGVGLSTRVSAMKRIGATPFLVGFATAATTALASYLLIRWLGPAGG</sequence>
<dbReference type="GO" id="GO:0005886">
    <property type="term" value="C:plasma membrane"/>
    <property type="evidence" value="ECO:0007669"/>
    <property type="project" value="UniProtKB-SubCell"/>
</dbReference>
<dbReference type="PANTHER" id="PTHR30106">
    <property type="entry name" value="INNER MEMBRANE PROTEIN YEIH-RELATED"/>
    <property type="match status" value="1"/>
</dbReference>
<feature type="transmembrane region" description="Helical" evidence="7">
    <location>
        <begin position="38"/>
        <end position="62"/>
    </location>
</feature>
<evidence type="ECO:0000256" key="2">
    <source>
        <dbReference type="ARBA" id="ARBA00007977"/>
    </source>
</evidence>
<evidence type="ECO:0000256" key="4">
    <source>
        <dbReference type="ARBA" id="ARBA00022692"/>
    </source>
</evidence>